<dbReference type="GO" id="GO:0006401">
    <property type="term" value="P:RNA catabolic process"/>
    <property type="evidence" value="ECO:0007669"/>
    <property type="project" value="InterPro"/>
</dbReference>
<dbReference type="RefSeq" id="XP_013331858.1">
    <property type="nucleotide sequence ID" value="XM_013476404.1"/>
</dbReference>
<dbReference type="CDD" id="cd09271">
    <property type="entry name" value="RNase_H2-C"/>
    <property type="match status" value="1"/>
</dbReference>
<protein>
    <submittedName>
        <fullName evidence="2">Ribonuclease H2 subunit C</fullName>
    </submittedName>
</protein>
<dbReference type="AlphaFoldDB" id="A0A0F4Z588"/>
<feature type="region of interest" description="Disordered" evidence="1">
    <location>
        <begin position="105"/>
        <end position="128"/>
    </location>
</feature>
<dbReference type="PANTHER" id="PTHR47204:SF1">
    <property type="entry name" value="RIBONUCLEASE H2 SUBUNIT C"/>
    <property type="match status" value="1"/>
</dbReference>
<feature type="compositionally biased region" description="Polar residues" evidence="1">
    <location>
        <begin position="110"/>
        <end position="128"/>
    </location>
</feature>
<evidence type="ECO:0000256" key="1">
    <source>
        <dbReference type="SAM" id="MobiDB-lite"/>
    </source>
</evidence>
<reference evidence="2 3" key="1">
    <citation type="submission" date="2015-04" db="EMBL/GenBank/DDBJ databases">
        <authorList>
            <person name="Heijne W.H."/>
            <person name="Fedorova N.D."/>
            <person name="Nierman W.C."/>
            <person name="Vollebregt A.W."/>
            <person name="Zhao Z."/>
            <person name="Wu L."/>
            <person name="Kumar M."/>
            <person name="Stam H."/>
            <person name="van den Berg M.A."/>
            <person name="Pel H.J."/>
        </authorList>
    </citation>
    <scope>NUCLEOTIDE SEQUENCE [LARGE SCALE GENOMIC DNA]</scope>
    <source>
        <strain evidence="2 3">CBS 393.64</strain>
    </source>
</reference>
<sequence>QEIGQTAYFRGRKLRGRRVELPEGYEGVVAVPTDRILPASNPGVKTDYSQNEQDGAIDGDSEEPVKVLEKQATFNEFVVWGHEVLPAADDPFVKGVEEWLKFAEAMHSSAPPSTENGKPGSSTEQTST</sequence>
<dbReference type="GeneID" id="25312752"/>
<comment type="caution">
    <text evidence="2">The sequence shown here is derived from an EMBL/GenBank/DDBJ whole genome shotgun (WGS) entry which is preliminary data.</text>
</comment>
<feature type="region of interest" description="Disordered" evidence="1">
    <location>
        <begin position="36"/>
        <end position="60"/>
    </location>
</feature>
<dbReference type="OrthoDB" id="6222486at2759"/>
<name>A0A0F4Z588_RASE3</name>
<dbReference type="Pfam" id="PF08615">
    <property type="entry name" value="RNase_H2_suC"/>
    <property type="match status" value="1"/>
</dbReference>
<keyword evidence="3" id="KW-1185">Reference proteome</keyword>
<dbReference type="Gene3D" id="2.40.128.680">
    <property type="match status" value="1"/>
</dbReference>
<dbReference type="EMBL" id="LASV01000029">
    <property type="protein sequence ID" value="KKA25246.1"/>
    <property type="molecule type" value="Genomic_DNA"/>
</dbReference>
<gene>
    <name evidence="2" type="ORF">T310_0698</name>
</gene>
<dbReference type="GO" id="GO:0032299">
    <property type="term" value="C:ribonuclease H2 complex"/>
    <property type="evidence" value="ECO:0007669"/>
    <property type="project" value="InterPro"/>
</dbReference>
<organism evidence="2 3">
    <name type="scientific">Rasamsonia emersonii (strain ATCC 16479 / CBS 393.64 / IMI 116815)</name>
    <dbReference type="NCBI Taxonomy" id="1408163"/>
    <lineage>
        <taxon>Eukaryota</taxon>
        <taxon>Fungi</taxon>
        <taxon>Dikarya</taxon>
        <taxon>Ascomycota</taxon>
        <taxon>Pezizomycotina</taxon>
        <taxon>Eurotiomycetes</taxon>
        <taxon>Eurotiomycetidae</taxon>
        <taxon>Eurotiales</taxon>
        <taxon>Trichocomaceae</taxon>
        <taxon>Rasamsonia</taxon>
    </lineage>
</organism>
<dbReference type="InterPro" id="IPR013924">
    <property type="entry name" value="RNase_H2_suC"/>
</dbReference>
<evidence type="ECO:0000313" key="2">
    <source>
        <dbReference type="EMBL" id="KKA25246.1"/>
    </source>
</evidence>
<dbReference type="Proteomes" id="UP000053958">
    <property type="component" value="Unassembled WGS sequence"/>
</dbReference>
<proteinExistence type="predicted"/>
<dbReference type="STRING" id="1408163.A0A0F4Z588"/>
<feature type="non-terminal residue" evidence="2">
    <location>
        <position position="1"/>
    </location>
</feature>
<dbReference type="PANTHER" id="PTHR47204">
    <property type="entry name" value="OS02G0168900 PROTEIN"/>
    <property type="match status" value="1"/>
</dbReference>
<accession>A0A0F4Z588</accession>
<evidence type="ECO:0000313" key="3">
    <source>
        <dbReference type="Proteomes" id="UP000053958"/>
    </source>
</evidence>